<name>A0A5C5RRB1_9ACTN</name>
<dbReference type="Proteomes" id="UP000319375">
    <property type="component" value="Unassembled WGS sequence"/>
</dbReference>
<keyword evidence="2" id="KW-1185">Reference proteome</keyword>
<dbReference type="EMBL" id="VIGX01000026">
    <property type="protein sequence ID" value="TWS25599.1"/>
    <property type="molecule type" value="Genomic_DNA"/>
</dbReference>
<comment type="caution">
    <text evidence="1">The sequence shown here is derived from an EMBL/GenBank/DDBJ whole genome shotgun (WGS) entry which is preliminary data.</text>
</comment>
<organism evidence="1 2">
    <name type="scientific">Tsukamurella conjunctivitidis</name>
    <dbReference type="NCBI Taxonomy" id="2592068"/>
    <lineage>
        <taxon>Bacteria</taxon>
        <taxon>Bacillati</taxon>
        <taxon>Actinomycetota</taxon>
        <taxon>Actinomycetes</taxon>
        <taxon>Mycobacteriales</taxon>
        <taxon>Tsukamurellaceae</taxon>
        <taxon>Tsukamurella</taxon>
    </lineage>
</organism>
<evidence type="ECO:0000313" key="2">
    <source>
        <dbReference type="Proteomes" id="UP000319375"/>
    </source>
</evidence>
<proteinExistence type="predicted"/>
<gene>
    <name evidence="1" type="ORF">FK530_23045</name>
</gene>
<reference evidence="1 2" key="1">
    <citation type="submission" date="2019-06" db="EMBL/GenBank/DDBJ databases">
        <title>Tsukamurella conjunctivitidis sp. nov., Tsukamurella assacharolytica sp. nov. and Tsukamurella sputae sp. nov. isolated from patients with conjunctivitis, bacteraemia (lymphoma) and respiratory infection (sputum) in Hong Kong.</title>
        <authorList>
            <person name="Teng J.L.L."/>
            <person name="Lee H.H."/>
            <person name="Fong J.Y.H."/>
            <person name="Fok K.M.N."/>
            <person name="Lau S.K.P."/>
            <person name="Woo P.C.Y."/>
        </authorList>
    </citation>
    <scope>NUCLEOTIDE SEQUENCE [LARGE SCALE GENOMIC DNA]</scope>
    <source>
        <strain evidence="1 2">HKU72</strain>
    </source>
</reference>
<protein>
    <submittedName>
        <fullName evidence="1">Uncharacterized protein</fullName>
    </submittedName>
</protein>
<accession>A0A5C5RRB1</accession>
<dbReference type="AlphaFoldDB" id="A0A5C5RRB1"/>
<sequence length="78" mass="8483">MTDTHETDQLVAVLTDALEIYGRPDDGLPQHLAAVIRRELWSMEPAESALASLESIINFGLGGFSSHTVDTRDDEDAA</sequence>
<evidence type="ECO:0000313" key="1">
    <source>
        <dbReference type="EMBL" id="TWS25599.1"/>
    </source>
</evidence>
<dbReference type="RefSeq" id="WP_146489273.1">
    <property type="nucleotide sequence ID" value="NZ_VIGX01000026.1"/>
</dbReference>